<proteinExistence type="predicted"/>
<dbReference type="AlphaFoldDB" id="A0A1G8BY43"/>
<dbReference type="Proteomes" id="UP000199017">
    <property type="component" value="Unassembled WGS sequence"/>
</dbReference>
<dbReference type="Gene3D" id="1.10.3450.10">
    <property type="entry name" value="TTHA0068-like"/>
    <property type="match status" value="1"/>
</dbReference>
<dbReference type="OrthoDB" id="165483at2"/>
<dbReference type="RefSeq" id="WP_091579460.1">
    <property type="nucleotide sequence ID" value="NZ_FNDU01000001.1"/>
</dbReference>
<evidence type="ECO:0008006" key="3">
    <source>
        <dbReference type="Google" id="ProtNLM"/>
    </source>
</evidence>
<dbReference type="Pfam" id="PF03745">
    <property type="entry name" value="DUF309"/>
    <property type="match status" value="1"/>
</dbReference>
<reference evidence="1 2" key="1">
    <citation type="submission" date="2016-10" db="EMBL/GenBank/DDBJ databases">
        <authorList>
            <person name="de Groot N.N."/>
        </authorList>
    </citation>
    <scope>NUCLEOTIDE SEQUENCE [LARGE SCALE GENOMIC DNA]</scope>
    <source>
        <strain evidence="2">P4B,CCM 7963,CECT 7998,DSM 25260,IBRC-M 10614,KCTC 13821</strain>
    </source>
</reference>
<name>A0A1G8BY43_9BACI</name>
<evidence type="ECO:0000313" key="1">
    <source>
        <dbReference type="EMBL" id="SDH38055.1"/>
    </source>
</evidence>
<dbReference type="STRING" id="930129.SAMN05216352_101122"/>
<dbReference type="InterPro" id="IPR005500">
    <property type="entry name" value="DUF309"/>
</dbReference>
<sequence>MYPEAYIQYLVQFHGYRDFFECHEILEEHWKEKETRNRDKYWVGLIQVAVGLYHHRRENWRGARKTFQNARSIIQENKTSLQQLGLDTSQFIQLIDERISDLLLHKVYTDMNLPITDTALIEQCRQECEANQVTWLADSDLDDPYIVHRHILRDRTSVTKERLHQKLLREQKKLSRS</sequence>
<gene>
    <name evidence="1" type="ORF">SAMN05216352_101122</name>
</gene>
<dbReference type="InterPro" id="IPR023203">
    <property type="entry name" value="TTHA0068_sf"/>
</dbReference>
<dbReference type="PANTHER" id="PTHR34796:SF1">
    <property type="entry name" value="EXPRESSED PROTEIN"/>
    <property type="match status" value="1"/>
</dbReference>
<keyword evidence="2" id="KW-1185">Reference proteome</keyword>
<dbReference type="PANTHER" id="PTHR34796">
    <property type="entry name" value="EXPRESSED PROTEIN"/>
    <property type="match status" value="1"/>
</dbReference>
<evidence type="ECO:0000313" key="2">
    <source>
        <dbReference type="Proteomes" id="UP000199017"/>
    </source>
</evidence>
<protein>
    <recommendedName>
        <fullName evidence="3">DUF309 domain-containing protein</fullName>
    </recommendedName>
</protein>
<organism evidence="1 2">
    <name type="scientific">Alteribacillus bidgolensis</name>
    <dbReference type="NCBI Taxonomy" id="930129"/>
    <lineage>
        <taxon>Bacteria</taxon>
        <taxon>Bacillati</taxon>
        <taxon>Bacillota</taxon>
        <taxon>Bacilli</taxon>
        <taxon>Bacillales</taxon>
        <taxon>Bacillaceae</taxon>
        <taxon>Alteribacillus</taxon>
    </lineage>
</organism>
<accession>A0A1G8BY43</accession>
<dbReference type="SUPFAM" id="SSF140663">
    <property type="entry name" value="TTHA0068-like"/>
    <property type="match status" value="1"/>
</dbReference>
<dbReference type="EMBL" id="FNDU01000001">
    <property type="protein sequence ID" value="SDH38055.1"/>
    <property type="molecule type" value="Genomic_DNA"/>
</dbReference>